<keyword evidence="6 9" id="KW-0472">Membrane</keyword>
<dbReference type="WBParaSite" id="ACRNAN_scaffold533.g32726.t1">
    <property type="protein sequence ID" value="ACRNAN_scaffold533.g32726.t1"/>
    <property type="gene ID" value="ACRNAN_scaffold533.g32726"/>
</dbReference>
<evidence type="ECO:0000313" key="10">
    <source>
        <dbReference type="Proteomes" id="UP000887540"/>
    </source>
</evidence>
<dbReference type="PRINTS" id="PR00783">
    <property type="entry name" value="MINTRINSICP"/>
</dbReference>
<sequence length="120" mass="13527">MDRCRTCLQIKNERLVRFLSEFFATALLLFIGLGIVFQFILTHEKMNAWININIGWGFALMFCIYATSQTSGGHMNPAVSFLMYTLGNLSLADFFIYSIIQVAGAFFGASLAYGVYYGNF</sequence>
<evidence type="ECO:0000256" key="8">
    <source>
        <dbReference type="RuleBase" id="RU000477"/>
    </source>
</evidence>
<organism evidence="10 11">
    <name type="scientific">Acrobeloides nanus</name>
    <dbReference type="NCBI Taxonomy" id="290746"/>
    <lineage>
        <taxon>Eukaryota</taxon>
        <taxon>Metazoa</taxon>
        <taxon>Ecdysozoa</taxon>
        <taxon>Nematoda</taxon>
        <taxon>Chromadorea</taxon>
        <taxon>Rhabditida</taxon>
        <taxon>Tylenchina</taxon>
        <taxon>Cephalobomorpha</taxon>
        <taxon>Cephaloboidea</taxon>
        <taxon>Cephalobidae</taxon>
        <taxon>Acrobeloides</taxon>
    </lineage>
</organism>
<evidence type="ECO:0000256" key="3">
    <source>
        <dbReference type="ARBA" id="ARBA00022448"/>
    </source>
</evidence>
<evidence type="ECO:0000256" key="7">
    <source>
        <dbReference type="ARBA" id="ARBA00045280"/>
    </source>
</evidence>
<dbReference type="Proteomes" id="UP000887540">
    <property type="component" value="Unplaced"/>
</dbReference>
<keyword evidence="10" id="KW-1185">Reference proteome</keyword>
<dbReference type="InterPro" id="IPR050363">
    <property type="entry name" value="MIP/Aquaporin"/>
</dbReference>
<feature type="transmembrane region" description="Helical" evidence="9">
    <location>
        <begin position="94"/>
        <end position="116"/>
    </location>
</feature>
<dbReference type="GO" id="GO:0015254">
    <property type="term" value="F:glycerol channel activity"/>
    <property type="evidence" value="ECO:0007669"/>
    <property type="project" value="TreeGrafter"/>
</dbReference>
<dbReference type="GO" id="GO:0015250">
    <property type="term" value="F:water channel activity"/>
    <property type="evidence" value="ECO:0007669"/>
    <property type="project" value="TreeGrafter"/>
</dbReference>
<dbReference type="PANTHER" id="PTHR43829">
    <property type="entry name" value="AQUAPORIN OR AQUAGLYCEROPORIN RELATED"/>
    <property type="match status" value="1"/>
</dbReference>
<comment type="subcellular location">
    <subcellularLocation>
        <location evidence="1">Membrane</location>
        <topology evidence="1">Multi-pass membrane protein</topology>
    </subcellularLocation>
</comment>
<accession>A0A914E325</accession>
<dbReference type="InterPro" id="IPR023271">
    <property type="entry name" value="Aquaporin-like"/>
</dbReference>
<dbReference type="GO" id="GO:0016323">
    <property type="term" value="C:basolateral plasma membrane"/>
    <property type="evidence" value="ECO:0007669"/>
    <property type="project" value="TreeGrafter"/>
</dbReference>
<feature type="transmembrane region" description="Helical" evidence="9">
    <location>
        <begin position="22"/>
        <end position="41"/>
    </location>
</feature>
<evidence type="ECO:0000256" key="4">
    <source>
        <dbReference type="ARBA" id="ARBA00022692"/>
    </source>
</evidence>
<evidence type="ECO:0000256" key="6">
    <source>
        <dbReference type="ARBA" id="ARBA00023136"/>
    </source>
</evidence>
<evidence type="ECO:0000256" key="5">
    <source>
        <dbReference type="ARBA" id="ARBA00022989"/>
    </source>
</evidence>
<evidence type="ECO:0000256" key="1">
    <source>
        <dbReference type="ARBA" id="ARBA00004141"/>
    </source>
</evidence>
<proteinExistence type="inferred from homology"/>
<dbReference type="Pfam" id="PF00230">
    <property type="entry name" value="MIP"/>
    <property type="match status" value="1"/>
</dbReference>
<dbReference type="Gene3D" id="1.20.1080.10">
    <property type="entry name" value="Glycerol uptake facilitator protein"/>
    <property type="match status" value="1"/>
</dbReference>
<evidence type="ECO:0000256" key="2">
    <source>
        <dbReference type="ARBA" id="ARBA00006175"/>
    </source>
</evidence>
<comment type="function">
    <text evidence="7">Aquaglyceroporin that may modulate the water content and osmolytes during anhydrobiosis.</text>
</comment>
<dbReference type="InterPro" id="IPR000425">
    <property type="entry name" value="MIP"/>
</dbReference>
<dbReference type="SUPFAM" id="SSF81338">
    <property type="entry name" value="Aquaporin-like"/>
    <property type="match status" value="1"/>
</dbReference>
<keyword evidence="5 9" id="KW-1133">Transmembrane helix</keyword>
<reference evidence="11" key="1">
    <citation type="submission" date="2022-11" db="UniProtKB">
        <authorList>
            <consortium name="WormBaseParasite"/>
        </authorList>
    </citation>
    <scope>IDENTIFICATION</scope>
</reference>
<evidence type="ECO:0000256" key="9">
    <source>
        <dbReference type="SAM" id="Phobius"/>
    </source>
</evidence>
<dbReference type="PANTHER" id="PTHR43829:SF5">
    <property type="entry name" value="AQUAPORIN-9"/>
    <property type="match status" value="1"/>
</dbReference>
<keyword evidence="3 8" id="KW-0813">Transport</keyword>
<comment type="similarity">
    <text evidence="2 8">Belongs to the MIP/aquaporin (TC 1.A.8) family.</text>
</comment>
<feature type="transmembrane region" description="Helical" evidence="9">
    <location>
        <begin position="48"/>
        <end position="67"/>
    </location>
</feature>
<protein>
    <submittedName>
        <fullName evidence="11">Aquaporin</fullName>
    </submittedName>
</protein>
<name>A0A914E325_9BILA</name>
<dbReference type="AlphaFoldDB" id="A0A914E325"/>
<evidence type="ECO:0000313" key="11">
    <source>
        <dbReference type="WBParaSite" id="ACRNAN_scaffold533.g32726.t1"/>
    </source>
</evidence>
<keyword evidence="4 8" id="KW-0812">Transmembrane</keyword>